<feature type="compositionally biased region" description="Pro residues" evidence="1">
    <location>
        <begin position="1"/>
        <end position="18"/>
    </location>
</feature>
<feature type="region of interest" description="Disordered" evidence="1">
    <location>
        <begin position="1"/>
        <end position="23"/>
    </location>
</feature>
<dbReference type="AlphaFoldDB" id="A0A7J8BF51"/>
<organism evidence="2 3">
    <name type="scientific">Rousettus aegyptiacus</name>
    <name type="common">Egyptian fruit bat</name>
    <name type="synonym">Pteropus aegyptiacus</name>
    <dbReference type="NCBI Taxonomy" id="9407"/>
    <lineage>
        <taxon>Eukaryota</taxon>
        <taxon>Metazoa</taxon>
        <taxon>Chordata</taxon>
        <taxon>Craniata</taxon>
        <taxon>Vertebrata</taxon>
        <taxon>Euteleostomi</taxon>
        <taxon>Mammalia</taxon>
        <taxon>Eutheria</taxon>
        <taxon>Laurasiatheria</taxon>
        <taxon>Chiroptera</taxon>
        <taxon>Yinpterochiroptera</taxon>
        <taxon>Pteropodoidea</taxon>
        <taxon>Pteropodidae</taxon>
        <taxon>Rousettinae</taxon>
        <taxon>Rousettus</taxon>
    </lineage>
</organism>
<feature type="compositionally biased region" description="Basic residues" evidence="1">
    <location>
        <begin position="99"/>
        <end position="108"/>
    </location>
</feature>
<reference evidence="2 3" key="1">
    <citation type="journal article" date="2020" name="Nature">
        <title>Six reference-quality genomes reveal evolution of bat adaptations.</title>
        <authorList>
            <person name="Jebb D."/>
            <person name="Huang Z."/>
            <person name="Pippel M."/>
            <person name="Hughes G.M."/>
            <person name="Lavrichenko K."/>
            <person name="Devanna P."/>
            <person name="Winkler S."/>
            <person name="Jermiin L.S."/>
            <person name="Skirmuntt E.C."/>
            <person name="Katzourakis A."/>
            <person name="Burkitt-Gray L."/>
            <person name="Ray D.A."/>
            <person name="Sullivan K.A.M."/>
            <person name="Roscito J.G."/>
            <person name="Kirilenko B.M."/>
            <person name="Davalos L.M."/>
            <person name="Corthals A.P."/>
            <person name="Power M.L."/>
            <person name="Jones G."/>
            <person name="Ransome R.D."/>
            <person name="Dechmann D.K.N."/>
            <person name="Locatelli A.G."/>
            <person name="Puechmaille S.J."/>
            <person name="Fedrigo O."/>
            <person name="Jarvis E.D."/>
            <person name="Hiller M."/>
            <person name="Vernes S.C."/>
            <person name="Myers E.W."/>
            <person name="Teeling E.C."/>
        </authorList>
    </citation>
    <scope>NUCLEOTIDE SEQUENCE [LARGE SCALE GENOMIC DNA]</scope>
    <source>
        <strain evidence="2">MRouAeg1</strain>
        <tissue evidence="2">Muscle</tissue>
    </source>
</reference>
<feature type="compositionally biased region" description="Polar residues" evidence="1">
    <location>
        <begin position="116"/>
        <end position="130"/>
    </location>
</feature>
<accession>A0A7J8BF51</accession>
<evidence type="ECO:0000313" key="3">
    <source>
        <dbReference type="Proteomes" id="UP000593571"/>
    </source>
</evidence>
<evidence type="ECO:0000313" key="2">
    <source>
        <dbReference type="EMBL" id="KAF6397131.1"/>
    </source>
</evidence>
<feature type="region of interest" description="Disordered" evidence="1">
    <location>
        <begin position="70"/>
        <end position="160"/>
    </location>
</feature>
<proteinExistence type="predicted"/>
<sequence length="160" mass="16936">MPAPPGQAPELQPGPPMVPDASFRRLPELGGAALGLGGRVPRVIPHEKDGVPVWACEVFTRASEAGGCLLSPRGAWRGGLGQKRRGGRTSSSWLASPREKRRGGRHLPGRGGQWLATRSLQRPARVTQTGTGPGKGPSVCPGLLPQHREPRNKGAILSRM</sequence>
<keyword evidence="3" id="KW-1185">Reference proteome</keyword>
<protein>
    <submittedName>
        <fullName evidence="2">Uncharacterized protein</fullName>
    </submittedName>
</protein>
<evidence type="ECO:0000256" key="1">
    <source>
        <dbReference type="SAM" id="MobiDB-lite"/>
    </source>
</evidence>
<dbReference type="Proteomes" id="UP000593571">
    <property type="component" value="Unassembled WGS sequence"/>
</dbReference>
<comment type="caution">
    <text evidence="2">The sequence shown here is derived from an EMBL/GenBank/DDBJ whole genome shotgun (WGS) entry which is preliminary data.</text>
</comment>
<name>A0A7J8BF51_ROUAE</name>
<gene>
    <name evidence="2" type="ORF">HJG63_009794</name>
</gene>
<dbReference type="EMBL" id="JACASE010000017">
    <property type="protein sequence ID" value="KAF6397131.1"/>
    <property type="molecule type" value="Genomic_DNA"/>
</dbReference>